<evidence type="ECO:0000256" key="1">
    <source>
        <dbReference type="SAM" id="Phobius"/>
    </source>
</evidence>
<dbReference type="RefSeq" id="WP_236986112.1">
    <property type="nucleotide sequence ID" value="NZ_AP023086.1"/>
</dbReference>
<dbReference type="EMBL" id="AP023086">
    <property type="protein sequence ID" value="BCD96621.1"/>
    <property type="molecule type" value="Genomic_DNA"/>
</dbReference>
<organism evidence="2 3">
    <name type="scientific">Marinagarivorans cellulosilyticus</name>
    <dbReference type="NCBI Taxonomy" id="2721545"/>
    <lineage>
        <taxon>Bacteria</taxon>
        <taxon>Pseudomonadati</taxon>
        <taxon>Pseudomonadota</taxon>
        <taxon>Gammaproteobacteria</taxon>
        <taxon>Cellvibrionales</taxon>
        <taxon>Cellvibrionaceae</taxon>
        <taxon>Marinagarivorans</taxon>
    </lineage>
</organism>
<evidence type="ECO:0000313" key="2">
    <source>
        <dbReference type="EMBL" id="BCD96621.1"/>
    </source>
</evidence>
<keyword evidence="1" id="KW-0472">Membrane</keyword>
<dbReference type="PANTHER" id="PTHR40115">
    <property type="entry name" value="INNER MEMBRANE PROTEIN WITH PEPSY TM HELIX"/>
    <property type="match status" value="1"/>
</dbReference>
<gene>
    <name evidence="2" type="ORF">MARGE09_P0821</name>
</gene>
<feature type="transmembrane region" description="Helical" evidence="1">
    <location>
        <begin position="214"/>
        <end position="234"/>
    </location>
</feature>
<reference evidence="2 3" key="1">
    <citation type="journal article" date="2022" name="IScience">
        <title>An ultrasensitive nanofiber-based assay for enzymatic hydrolysis and deep-sea microbial degradation of cellulose.</title>
        <authorList>
            <person name="Tsudome M."/>
            <person name="Tachioka M."/>
            <person name="Miyazaki M."/>
            <person name="Uchimura K."/>
            <person name="Tsuda M."/>
            <person name="Takaki Y."/>
            <person name="Deguchi S."/>
        </authorList>
    </citation>
    <scope>NUCLEOTIDE SEQUENCE [LARGE SCALE GENOMIC DNA]</scope>
    <source>
        <strain evidence="2 3">GE09</strain>
    </source>
</reference>
<feature type="transmembrane region" description="Helical" evidence="1">
    <location>
        <begin position="183"/>
        <end position="207"/>
    </location>
</feature>
<keyword evidence="3" id="KW-1185">Reference proteome</keyword>
<dbReference type="Pfam" id="PF16357">
    <property type="entry name" value="PepSY_TM_like_2"/>
    <property type="match status" value="1"/>
</dbReference>
<proteinExistence type="predicted"/>
<keyword evidence="1" id="KW-0812">Transmembrane</keyword>
<dbReference type="AlphaFoldDB" id="A0AAN1WFG6"/>
<sequence length="242" mass="27847">MKLSAPYYCFLVYSRLQADKKRPSAARAKARPRSNLRYWFSLARVVHVYLSMALLILLALFCITGIALNHNDWLKQQHSDHVVEMTLPENIHTLLEESSQTFFADPPLDALRQHLKNTYNLHPVNDIALDEDAGEIIFDYKLPAGYASAILLFDEQRMELEYRKGSWLTIMNDLHKGRHTGIVWSWVIDISAAAMLLFSVAGLFILLQNKKYRRTGLICGFIGLITPILLYWIWVPRLTGVE</sequence>
<keyword evidence="1" id="KW-1133">Transmembrane helix</keyword>
<accession>A0AAN1WFG6</accession>
<protein>
    <recommendedName>
        <fullName evidence="4">Peptidase</fullName>
    </recommendedName>
</protein>
<feature type="transmembrane region" description="Helical" evidence="1">
    <location>
        <begin position="46"/>
        <end position="68"/>
    </location>
</feature>
<dbReference type="Proteomes" id="UP001320119">
    <property type="component" value="Chromosome"/>
</dbReference>
<dbReference type="InterPro" id="IPR032307">
    <property type="entry name" value="PepSY_TM-like_2"/>
</dbReference>
<evidence type="ECO:0008006" key="4">
    <source>
        <dbReference type="Google" id="ProtNLM"/>
    </source>
</evidence>
<dbReference type="PANTHER" id="PTHR40115:SF1">
    <property type="entry name" value="INNER MEMBRANE PROTEIN WITH PEPSY TM HELIX"/>
    <property type="match status" value="1"/>
</dbReference>
<dbReference type="KEGG" id="marq:MARGE09_P0821"/>
<name>A0AAN1WFG6_9GAMM</name>
<evidence type="ECO:0000313" key="3">
    <source>
        <dbReference type="Proteomes" id="UP001320119"/>
    </source>
</evidence>